<dbReference type="GO" id="GO:0032981">
    <property type="term" value="P:mitochondrial respiratory chain complex I assembly"/>
    <property type="evidence" value="ECO:0007669"/>
    <property type="project" value="TreeGrafter"/>
</dbReference>
<keyword evidence="2" id="KW-1185">Reference proteome</keyword>
<comment type="caution">
    <text evidence="1">The sequence shown here is derived from an EMBL/GenBank/DDBJ whole genome shotgun (WGS) entry which is preliminary data.</text>
</comment>
<dbReference type="GO" id="GO:0033617">
    <property type="term" value="P:mitochondrial respiratory chain complex IV assembly"/>
    <property type="evidence" value="ECO:0007669"/>
    <property type="project" value="TreeGrafter"/>
</dbReference>
<gene>
    <name evidence="1" type="ORF">GDO54_012398</name>
</gene>
<organism evidence="1 2">
    <name type="scientific">Pyxicephalus adspersus</name>
    <name type="common">African bullfrog</name>
    <dbReference type="NCBI Taxonomy" id="30357"/>
    <lineage>
        <taxon>Eukaryota</taxon>
        <taxon>Metazoa</taxon>
        <taxon>Chordata</taxon>
        <taxon>Craniata</taxon>
        <taxon>Vertebrata</taxon>
        <taxon>Euteleostomi</taxon>
        <taxon>Amphibia</taxon>
        <taxon>Batrachia</taxon>
        <taxon>Anura</taxon>
        <taxon>Neobatrachia</taxon>
        <taxon>Ranoidea</taxon>
        <taxon>Pyxicephalidae</taxon>
        <taxon>Pyxicephalinae</taxon>
        <taxon>Pyxicephalus</taxon>
    </lineage>
</organism>
<dbReference type="AlphaFoldDB" id="A0AAV3ADZ0"/>
<proteinExistence type="predicted"/>
<sequence length="144" mass="15793">MPASMQQLTQLAVFFGVLSSSGCAAMYYMIQKSFSKKEYYTKAIEMLESQSSALETIGAPPLKVHFLNLADKSNHVDKSSAKVKIPVSGSLLAGNLCSSAVRDHVNQRWDLRDVVLELKNGQSIPIYHSNIPESDQEETSPNAS</sequence>
<reference evidence="1" key="1">
    <citation type="thesis" date="2020" institute="ProQuest LLC" country="789 East Eisenhower Parkway, Ann Arbor, MI, USA">
        <title>Comparative Genomics and Chromosome Evolution.</title>
        <authorList>
            <person name="Mudd A.B."/>
        </authorList>
    </citation>
    <scope>NUCLEOTIDE SEQUENCE</scope>
    <source>
        <strain evidence="1">1538</strain>
        <tissue evidence="1">Blood</tissue>
    </source>
</reference>
<protein>
    <submittedName>
        <fullName evidence="1">Uncharacterized protein</fullName>
    </submittedName>
</protein>
<dbReference type="GO" id="GO:0005743">
    <property type="term" value="C:mitochondrial inner membrane"/>
    <property type="evidence" value="ECO:0007669"/>
    <property type="project" value="TreeGrafter"/>
</dbReference>
<dbReference type="PANTHER" id="PTHR47148">
    <property type="entry name" value="CYTOCHROME C OXIDASE ASSEMBLY FACTOR 1 HOMOLOG"/>
    <property type="match status" value="1"/>
</dbReference>
<accession>A0AAV3ADZ0</accession>
<dbReference type="InterPro" id="IPR014807">
    <property type="entry name" value="Coa1"/>
</dbReference>
<evidence type="ECO:0000313" key="1">
    <source>
        <dbReference type="EMBL" id="DBA24789.1"/>
    </source>
</evidence>
<dbReference type="EMBL" id="DYDO01000005">
    <property type="protein sequence ID" value="DBA24789.1"/>
    <property type="molecule type" value="Genomic_DNA"/>
</dbReference>
<dbReference type="Proteomes" id="UP001181693">
    <property type="component" value="Unassembled WGS sequence"/>
</dbReference>
<dbReference type="Pfam" id="PF08695">
    <property type="entry name" value="Coa1"/>
    <property type="match status" value="1"/>
</dbReference>
<evidence type="ECO:0000313" key="2">
    <source>
        <dbReference type="Proteomes" id="UP001181693"/>
    </source>
</evidence>
<dbReference type="PANTHER" id="PTHR47148:SF1">
    <property type="entry name" value="CYTOCHROME C OXIDASE ASSEMBLY FACTOR 1 HOMOLOG"/>
    <property type="match status" value="1"/>
</dbReference>
<name>A0AAV3ADZ0_PYXAD</name>